<evidence type="ECO:0000313" key="2">
    <source>
        <dbReference type="Proteomes" id="UP000238479"/>
    </source>
</evidence>
<keyword evidence="2" id="KW-1185">Reference proteome</keyword>
<reference evidence="1 2" key="1">
    <citation type="journal article" date="2018" name="Nat. Genet.">
        <title>The Rosa genome provides new insights in the design of modern roses.</title>
        <authorList>
            <person name="Bendahmane M."/>
        </authorList>
    </citation>
    <scope>NUCLEOTIDE SEQUENCE [LARGE SCALE GENOMIC DNA]</scope>
    <source>
        <strain evidence="2">cv. Old Blush</strain>
    </source>
</reference>
<organism evidence="1 2">
    <name type="scientific">Rosa chinensis</name>
    <name type="common">China rose</name>
    <dbReference type="NCBI Taxonomy" id="74649"/>
    <lineage>
        <taxon>Eukaryota</taxon>
        <taxon>Viridiplantae</taxon>
        <taxon>Streptophyta</taxon>
        <taxon>Embryophyta</taxon>
        <taxon>Tracheophyta</taxon>
        <taxon>Spermatophyta</taxon>
        <taxon>Magnoliopsida</taxon>
        <taxon>eudicotyledons</taxon>
        <taxon>Gunneridae</taxon>
        <taxon>Pentapetalae</taxon>
        <taxon>rosids</taxon>
        <taxon>fabids</taxon>
        <taxon>Rosales</taxon>
        <taxon>Rosaceae</taxon>
        <taxon>Rosoideae</taxon>
        <taxon>Rosoideae incertae sedis</taxon>
        <taxon>Rosa</taxon>
    </lineage>
</organism>
<protein>
    <submittedName>
        <fullName evidence="1">Uncharacterized protein</fullName>
    </submittedName>
</protein>
<gene>
    <name evidence="1" type="ORF">RchiOBHm_Chr7g0201011</name>
</gene>
<proteinExistence type="predicted"/>
<comment type="caution">
    <text evidence="1">The sequence shown here is derived from an EMBL/GenBank/DDBJ whole genome shotgun (WGS) entry which is preliminary data.</text>
</comment>
<dbReference type="AlphaFoldDB" id="A0A2P6P7T8"/>
<sequence>MLTVLNNMVSRLFANSVFFFHHAQVLRTLGNFSSSGETNLQIYRWGVTSFQFRKSSMYILKRIDFAFFLFEGELDRGELGYV</sequence>
<name>A0A2P6P7T8_ROSCH</name>
<dbReference type="Proteomes" id="UP000238479">
    <property type="component" value="Chromosome 7"/>
</dbReference>
<evidence type="ECO:0000313" key="1">
    <source>
        <dbReference type="EMBL" id="PRQ17995.1"/>
    </source>
</evidence>
<dbReference type="EMBL" id="PDCK01000045">
    <property type="protein sequence ID" value="PRQ17995.1"/>
    <property type="molecule type" value="Genomic_DNA"/>
</dbReference>
<dbReference type="Gramene" id="PRQ17995">
    <property type="protein sequence ID" value="PRQ17995"/>
    <property type="gene ID" value="RchiOBHm_Chr7g0201011"/>
</dbReference>
<accession>A0A2P6P7T8</accession>